<gene>
    <name evidence="3" type="ORF">IRJ41_011545</name>
</gene>
<protein>
    <submittedName>
        <fullName evidence="3">Uncharacterized protein</fullName>
    </submittedName>
</protein>
<dbReference type="AlphaFoldDB" id="A0A9W7WR19"/>
<dbReference type="InterPro" id="IPR004244">
    <property type="entry name" value="Transposase_22"/>
</dbReference>
<feature type="region of interest" description="Disordered" evidence="2">
    <location>
        <begin position="1"/>
        <end position="49"/>
    </location>
</feature>
<dbReference type="Gene3D" id="1.20.5.340">
    <property type="match status" value="1"/>
</dbReference>
<dbReference type="EMBL" id="JAFHDT010000008">
    <property type="protein sequence ID" value="KAI7806769.1"/>
    <property type="molecule type" value="Genomic_DNA"/>
</dbReference>
<organism evidence="3 4">
    <name type="scientific">Triplophysa rosa</name>
    <name type="common">Cave loach</name>
    <dbReference type="NCBI Taxonomy" id="992332"/>
    <lineage>
        <taxon>Eukaryota</taxon>
        <taxon>Metazoa</taxon>
        <taxon>Chordata</taxon>
        <taxon>Craniata</taxon>
        <taxon>Vertebrata</taxon>
        <taxon>Euteleostomi</taxon>
        <taxon>Actinopterygii</taxon>
        <taxon>Neopterygii</taxon>
        <taxon>Teleostei</taxon>
        <taxon>Ostariophysi</taxon>
        <taxon>Cypriniformes</taxon>
        <taxon>Nemacheilidae</taxon>
        <taxon>Triplophysa</taxon>
    </lineage>
</organism>
<proteinExistence type="predicted"/>
<keyword evidence="1" id="KW-0175">Coiled coil</keyword>
<evidence type="ECO:0000256" key="2">
    <source>
        <dbReference type="SAM" id="MobiDB-lite"/>
    </source>
</evidence>
<feature type="region of interest" description="Disordered" evidence="2">
    <location>
        <begin position="194"/>
        <end position="222"/>
    </location>
</feature>
<evidence type="ECO:0000313" key="3">
    <source>
        <dbReference type="EMBL" id="KAI7806769.1"/>
    </source>
</evidence>
<dbReference type="SUPFAM" id="SSF57997">
    <property type="entry name" value="Tropomyosin"/>
    <property type="match status" value="1"/>
</dbReference>
<dbReference type="Proteomes" id="UP001059041">
    <property type="component" value="Linkage Group LG8"/>
</dbReference>
<comment type="caution">
    <text evidence="3">The sequence shown here is derived from an EMBL/GenBank/DDBJ whole genome shotgun (WGS) entry which is preliminary data.</text>
</comment>
<keyword evidence="4" id="KW-1185">Reference proteome</keyword>
<feature type="compositionally biased region" description="Basic and acidic residues" evidence="2">
    <location>
        <begin position="10"/>
        <end position="21"/>
    </location>
</feature>
<evidence type="ECO:0000313" key="4">
    <source>
        <dbReference type="Proteomes" id="UP001059041"/>
    </source>
</evidence>
<sequence length="314" mass="35023">MPSKKGKKEHKSDSSPVKEREDDGDASIMASSSDAVSNPPQSDEIGAQSSQNLDVIQKLELMRTDFATKIKGVLNAIHDVKKDVRDFSGRMDLAGERISSVEDTVNSEKSKLAEMDKRVESLSQKLDDLENRLRRSNLRLVNLPEKKTSTTMSCEHCGKKSSSKTNTVFVTTDFEQPMACGGARHPQIWEVDEETDCDKPTSKKASRSMKSEDFGKKSTPQMKPFYVTTDFAQPHGGGRRPQIWEVDDETDCDKPTSQLNNPGGRVVQRNMYMPPSGVMVRHSNNVEDGVESFGITVKKDGRIVRTEEITIYTT</sequence>
<name>A0A9W7WR19_TRIRA</name>
<accession>A0A9W7WR19</accession>
<feature type="coiled-coil region" evidence="1">
    <location>
        <begin position="105"/>
        <end position="146"/>
    </location>
</feature>
<reference evidence="3" key="1">
    <citation type="submission" date="2021-02" db="EMBL/GenBank/DDBJ databases">
        <title>Comparative genomics reveals that relaxation of natural selection precedes convergent phenotypic evolution of cavefish.</title>
        <authorList>
            <person name="Peng Z."/>
        </authorList>
    </citation>
    <scope>NUCLEOTIDE SEQUENCE</scope>
    <source>
        <tissue evidence="3">Muscle</tissue>
    </source>
</reference>
<dbReference type="PANTHER" id="PTHR11505">
    <property type="entry name" value="L1 TRANSPOSABLE ELEMENT-RELATED"/>
    <property type="match status" value="1"/>
</dbReference>
<evidence type="ECO:0000256" key="1">
    <source>
        <dbReference type="SAM" id="Coils"/>
    </source>
</evidence>
<feature type="compositionally biased region" description="Polar residues" evidence="2">
    <location>
        <begin position="29"/>
        <end position="49"/>
    </location>
</feature>